<dbReference type="InterPro" id="IPR020843">
    <property type="entry name" value="ER"/>
</dbReference>
<dbReference type="PANTHER" id="PTHR11695">
    <property type="entry name" value="ALCOHOL DEHYDROGENASE RELATED"/>
    <property type="match status" value="1"/>
</dbReference>
<sequence>MPQKCWEWKKISCPEKPGHQNVIIEVKAASLNHIDLWLGNGYGNKLFEKLGVYPPFVLGRDGSGIIKKVGSSVWNYLQGQEVIFAVHPTEINGGTFANYIEIPQWYIARKPPNLSFEQSAGLPYAGLTGWSALVKYGGVGKNEKKTVLVHGGAGAVGFLAIQYLNAIGCSVVTTCKSKDLQRLVDLKVGEVVDIENEDYGLLLNGFGPYDVILDCSPVTQRAHIENISIPLLHKGGHFITLNGDFIRSIDESPSFLSGLFSGSTEGTIKKINYFKNYGIHYHWGLFQNDANGLQEISCLAEAGKIIPHTPSVYQAKDFKKALEDYESNKAKKIVFQFDVEL</sequence>
<dbReference type="InterPro" id="IPR050700">
    <property type="entry name" value="YIM1/Zinc_Alcohol_DH_Fams"/>
</dbReference>
<proteinExistence type="predicted"/>
<dbReference type="InterPro" id="IPR011032">
    <property type="entry name" value="GroES-like_sf"/>
</dbReference>
<dbReference type="Gene3D" id="3.40.50.720">
    <property type="entry name" value="NAD(P)-binding Rossmann-like Domain"/>
    <property type="match status" value="1"/>
</dbReference>
<name>A0A6B2L906_9EUKA</name>
<feature type="domain" description="Enoyl reductase (ER)" evidence="1">
    <location>
        <begin position="7"/>
        <end position="335"/>
    </location>
</feature>
<accession>A0A6B2L906</accession>
<dbReference type="AlphaFoldDB" id="A0A6B2L906"/>
<dbReference type="Pfam" id="PF08240">
    <property type="entry name" value="ADH_N"/>
    <property type="match status" value="1"/>
</dbReference>
<dbReference type="GO" id="GO:0016491">
    <property type="term" value="F:oxidoreductase activity"/>
    <property type="evidence" value="ECO:0007669"/>
    <property type="project" value="InterPro"/>
</dbReference>
<reference evidence="2" key="1">
    <citation type="journal article" date="2020" name="J. Eukaryot. Microbiol.">
        <title>De novo Sequencing, Assembly and Annotation of the Transcriptome for the Free-Living Testate Amoeba Arcella intermedia.</title>
        <authorList>
            <person name="Ribeiro G.M."/>
            <person name="Porfirio-Sousa A.L."/>
            <person name="Maurer-Alcala X.X."/>
            <person name="Katz L.A."/>
            <person name="Lahr D.J.G."/>
        </authorList>
    </citation>
    <scope>NUCLEOTIDE SEQUENCE</scope>
</reference>
<dbReference type="SUPFAM" id="SSF51735">
    <property type="entry name" value="NAD(P)-binding Rossmann-fold domains"/>
    <property type="match status" value="1"/>
</dbReference>
<evidence type="ECO:0000313" key="2">
    <source>
        <dbReference type="EMBL" id="NDV33298.1"/>
    </source>
</evidence>
<dbReference type="Gene3D" id="3.90.180.10">
    <property type="entry name" value="Medium-chain alcohol dehydrogenases, catalytic domain"/>
    <property type="match status" value="1"/>
</dbReference>
<dbReference type="PANTHER" id="PTHR11695:SF294">
    <property type="entry name" value="RETICULON-4-INTERACTING PROTEIN 1, MITOCHONDRIAL"/>
    <property type="match status" value="1"/>
</dbReference>
<organism evidence="2">
    <name type="scientific">Arcella intermedia</name>
    <dbReference type="NCBI Taxonomy" id="1963864"/>
    <lineage>
        <taxon>Eukaryota</taxon>
        <taxon>Amoebozoa</taxon>
        <taxon>Tubulinea</taxon>
        <taxon>Elardia</taxon>
        <taxon>Arcellinida</taxon>
        <taxon>Sphaerothecina</taxon>
        <taxon>Arcellidae</taxon>
        <taxon>Arcella</taxon>
    </lineage>
</organism>
<evidence type="ECO:0000259" key="1">
    <source>
        <dbReference type="SMART" id="SM00829"/>
    </source>
</evidence>
<dbReference type="InterPro" id="IPR036291">
    <property type="entry name" value="NAD(P)-bd_dom_sf"/>
</dbReference>
<dbReference type="EMBL" id="GIBP01004329">
    <property type="protein sequence ID" value="NDV33298.1"/>
    <property type="molecule type" value="Transcribed_RNA"/>
</dbReference>
<dbReference type="Pfam" id="PF13602">
    <property type="entry name" value="ADH_zinc_N_2"/>
    <property type="match status" value="1"/>
</dbReference>
<protein>
    <recommendedName>
        <fullName evidence="1">Enoyl reductase (ER) domain-containing protein</fullName>
    </recommendedName>
</protein>
<dbReference type="SUPFAM" id="SSF50129">
    <property type="entry name" value="GroES-like"/>
    <property type="match status" value="1"/>
</dbReference>
<dbReference type="SMART" id="SM00829">
    <property type="entry name" value="PKS_ER"/>
    <property type="match status" value="1"/>
</dbReference>
<dbReference type="InterPro" id="IPR013154">
    <property type="entry name" value="ADH-like_N"/>
</dbReference>